<dbReference type="PANTHER" id="PTHR43877:SF1">
    <property type="entry name" value="ACETYLTRANSFERASE"/>
    <property type="match status" value="1"/>
</dbReference>
<evidence type="ECO:0000313" key="4">
    <source>
        <dbReference type="EMBL" id="NBC35892.1"/>
    </source>
</evidence>
<evidence type="ECO:0000256" key="1">
    <source>
        <dbReference type="ARBA" id="ARBA00022679"/>
    </source>
</evidence>
<sequence>MPIRMADPGDAAALKALVESGYRGDSARRGWTHEADLLSDERITLAELQALLADSTVRVLVRDGAAGALAGCVCVTDRGAGVAYLGMLCVDPALQAGGIGRALIAAAHEAARDHFAAQTMEMTVISARPELIAYYQRRGYARTGETRPFPGVGGDHLSMVVLACALG</sequence>
<reference evidence="5" key="1">
    <citation type="submission" date="2020-01" db="EMBL/GenBank/DDBJ databases">
        <title>Sphingomonas sp. strain CSW-10.</title>
        <authorList>
            <person name="Chen W.-M."/>
        </authorList>
    </citation>
    <scope>NUCLEOTIDE SEQUENCE [LARGE SCALE GENOMIC DNA]</scope>
    <source>
        <strain evidence="5">FSY-8</strain>
    </source>
</reference>
<dbReference type="InterPro" id="IPR000182">
    <property type="entry name" value="GNAT_dom"/>
</dbReference>
<dbReference type="Gene3D" id="3.40.630.30">
    <property type="match status" value="1"/>
</dbReference>
<evidence type="ECO:0000313" key="5">
    <source>
        <dbReference type="Proteomes" id="UP000753724"/>
    </source>
</evidence>
<organism evidence="4 5">
    <name type="scientific">Novosphingobium ovatum</name>
    <dbReference type="NCBI Taxonomy" id="1908523"/>
    <lineage>
        <taxon>Bacteria</taxon>
        <taxon>Pseudomonadati</taxon>
        <taxon>Pseudomonadota</taxon>
        <taxon>Alphaproteobacteria</taxon>
        <taxon>Sphingomonadales</taxon>
        <taxon>Sphingomonadaceae</taxon>
        <taxon>Novosphingobium</taxon>
    </lineage>
</organism>
<dbReference type="InterPro" id="IPR016181">
    <property type="entry name" value="Acyl_CoA_acyltransferase"/>
</dbReference>
<keyword evidence="2" id="KW-0012">Acyltransferase</keyword>
<keyword evidence="5" id="KW-1185">Reference proteome</keyword>
<dbReference type="PANTHER" id="PTHR43877">
    <property type="entry name" value="AMINOALKYLPHOSPHONATE N-ACETYLTRANSFERASE-RELATED-RELATED"/>
    <property type="match status" value="1"/>
</dbReference>
<name>A0ABW9XBI8_9SPHN</name>
<feature type="domain" description="N-acetyltransferase" evidence="3">
    <location>
        <begin position="1"/>
        <end position="164"/>
    </location>
</feature>
<keyword evidence="1" id="KW-0808">Transferase</keyword>
<gene>
    <name evidence="4" type="ORF">GTZ99_04900</name>
</gene>
<dbReference type="Proteomes" id="UP000753724">
    <property type="component" value="Unassembled WGS sequence"/>
</dbReference>
<comment type="caution">
    <text evidence="4">The sequence shown here is derived from an EMBL/GenBank/DDBJ whole genome shotgun (WGS) entry which is preliminary data.</text>
</comment>
<proteinExistence type="predicted"/>
<evidence type="ECO:0000256" key="2">
    <source>
        <dbReference type="ARBA" id="ARBA00023315"/>
    </source>
</evidence>
<dbReference type="SUPFAM" id="SSF55729">
    <property type="entry name" value="Acyl-CoA N-acyltransferases (Nat)"/>
    <property type="match status" value="1"/>
</dbReference>
<dbReference type="PROSITE" id="PS51186">
    <property type="entry name" value="GNAT"/>
    <property type="match status" value="1"/>
</dbReference>
<dbReference type="EMBL" id="JAAAPO010000002">
    <property type="protein sequence ID" value="NBC35892.1"/>
    <property type="molecule type" value="Genomic_DNA"/>
</dbReference>
<evidence type="ECO:0000259" key="3">
    <source>
        <dbReference type="PROSITE" id="PS51186"/>
    </source>
</evidence>
<dbReference type="Pfam" id="PF00583">
    <property type="entry name" value="Acetyltransf_1"/>
    <property type="match status" value="1"/>
</dbReference>
<protein>
    <submittedName>
        <fullName evidence="4">GNAT family N-acetyltransferase</fullName>
    </submittedName>
</protein>
<accession>A0ABW9XBI8</accession>
<dbReference type="InterPro" id="IPR050832">
    <property type="entry name" value="Bact_Acetyltransf"/>
</dbReference>